<dbReference type="AlphaFoldDB" id="A0A016WEV5"/>
<accession>A0A016WEV5</accession>
<keyword evidence="3" id="KW-1185">Reference proteome</keyword>
<protein>
    <recommendedName>
        <fullName evidence="1">Reverse transcriptase domain-containing protein</fullName>
    </recommendedName>
</protein>
<name>A0A016WEV5_9BILA</name>
<dbReference type="InterPro" id="IPR000477">
    <property type="entry name" value="RT_dom"/>
</dbReference>
<evidence type="ECO:0000313" key="2">
    <source>
        <dbReference type="EMBL" id="EYC37523.1"/>
    </source>
</evidence>
<dbReference type="PROSITE" id="PS50878">
    <property type="entry name" value="RT_POL"/>
    <property type="match status" value="1"/>
</dbReference>
<dbReference type="OrthoDB" id="5836634at2759"/>
<dbReference type="Proteomes" id="UP000024635">
    <property type="component" value="Unassembled WGS sequence"/>
</dbReference>
<proteinExistence type="predicted"/>
<dbReference type="PANTHER" id="PTHR47027:SF20">
    <property type="entry name" value="REVERSE TRANSCRIPTASE-LIKE PROTEIN WITH RNA-DIRECTED DNA POLYMERASE DOMAIN"/>
    <property type="match status" value="1"/>
</dbReference>
<gene>
    <name evidence="2" type="primary">Acey_s0783.g2327</name>
    <name evidence="2" type="ORF">Y032_0783g2327</name>
</gene>
<evidence type="ECO:0000259" key="1">
    <source>
        <dbReference type="PROSITE" id="PS50878"/>
    </source>
</evidence>
<dbReference type="Gene3D" id="3.30.70.270">
    <property type="match status" value="1"/>
</dbReference>
<dbReference type="SUPFAM" id="SSF56672">
    <property type="entry name" value="DNA/RNA polymerases"/>
    <property type="match status" value="1"/>
</dbReference>
<feature type="domain" description="Reverse transcriptase" evidence="1">
    <location>
        <begin position="1"/>
        <end position="88"/>
    </location>
</feature>
<dbReference type="InterPro" id="IPR043502">
    <property type="entry name" value="DNA/RNA_pol_sf"/>
</dbReference>
<evidence type="ECO:0000313" key="3">
    <source>
        <dbReference type="Proteomes" id="UP000024635"/>
    </source>
</evidence>
<dbReference type="InterPro" id="IPR043128">
    <property type="entry name" value="Rev_trsase/Diguanyl_cyclase"/>
</dbReference>
<dbReference type="Pfam" id="PF00078">
    <property type="entry name" value="RVT_1"/>
    <property type="match status" value="1"/>
</dbReference>
<organism evidence="2 3">
    <name type="scientific">Ancylostoma ceylanicum</name>
    <dbReference type="NCBI Taxonomy" id="53326"/>
    <lineage>
        <taxon>Eukaryota</taxon>
        <taxon>Metazoa</taxon>
        <taxon>Ecdysozoa</taxon>
        <taxon>Nematoda</taxon>
        <taxon>Chromadorea</taxon>
        <taxon>Rhabditida</taxon>
        <taxon>Rhabditina</taxon>
        <taxon>Rhabditomorpha</taxon>
        <taxon>Strongyloidea</taxon>
        <taxon>Ancylostomatidae</taxon>
        <taxon>Ancylostomatinae</taxon>
        <taxon>Ancylostoma</taxon>
    </lineage>
</organism>
<comment type="caution">
    <text evidence="2">The sequence shown here is derived from an EMBL/GenBank/DDBJ whole genome shotgun (WGS) entry which is preliminary data.</text>
</comment>
<reference evidence="3" key="1">
    <citation type="journal article" date="2015" name="Nat. Genet.">
        <title>The genome and transcriptome of the zoonotic hookworm Ancylostoma ceylanicum identify infection-specific gene families.</title>
        <authorList>
            <person name="Schwarz E.M."/>
            <person name="Hu Y."/>
            <person name="Antoshechkin I."/>
            <person name="Miller M.M."/>
            <person name="Sternberg P.W."/>
            <person name="Aroian R.V."/>
        </authorList>
    </citation>
    <scope>NUCLEOTIDE SEQUENCE</scope>
    <source>
        <strain evidence="3">HY135</strain>
    </source>
</reference>
<dbReference type="PANTHER" id="PTHR47027">
    <property type="entry name" value="REVERSE TRANSCRIPTASE DOMAIN-CONTAINING PROTEIN"/>
    <property type="match status" value="1"/>
</dbReference>
<sequence length="98" mass="11127">MNTVSSDLQSRPPWMLLYADDVVVAASTRKELQQEVQASKDRLERYGMKLNIKKTEYLECGEQTPGTIYNDNEEIPKAIVFKYLGSRFSAHSNALVKA</sequence>
<dbReference type="EMBL" id="JARK01000383">
    <property type="protein sequence ID" value="EYC37523.1"/>
    <property type="molecule type" value="Genomic_DNA"/>
</dbReference>